<keyword evidence="1" id="KW-0472">Membrane</keyword>
<dbReference type="NCBIfam" id="NF041635">
    <property type="entry name" value="STM3941_fam"/>
    <property type="match status" value="1"/>
</dbReference>
<keyword evidence="3" id="KW-1185">Reference proteome</keyword>
<dbReference type="InterPro" id="IPR048136">
    <property type="entry name" value="STM3941-like"/>
</dbReference>
<organism evidence="2 3">
    <name type="scientific">Terrimonas ginsenosidimutans</name>
    <dbReference type="NCBI Taxonomy" id="2908004"/>
    <lineage>
        <taxon>Bacteria</taxon>
        <taxon>Pseudomonadati</taxon>
        <taxon>Bacteroidota</taxon>
        <taxon>Chitinophagia</taxon>
        <taxon>Chitinophagales</taxon>
        <taxon>Chitinophagaceae</taxon>
        <taxon>Terrimonas</taxon>
    </lineage>
</organism>
<evidence type="ECO:0000256" key="1">
    <source>
        <dbReference type="SAM" id="Phobius"/>
    </source>
</evidence>
<dbReference type="Proteomes" id="UP001165367">
    <property type="component" value="Unassembled WGS sequence"/>
</dbReference>
<reference evidence="2" key="1">
    <citation type="submission" date="2022-01" db="EMBL/GenBank/DDBJ databases">
        <authorList>
            <person name="Jo J.-H."/>
            <person name="Im W.-T."/>
        </authorList>
    </citation>
    <scope>NUCLEOTIDE SEQUENCE</scope>
    <source>
        <strain evidence="2">NA20</strain>
    </source>
</reference>
<dbReference type="EMBL" id="JAKLTR010000016">
    <property type="protein sequence ID" value="MCG2616936.1"/>
    <property type="molecule type" value="Genomic_DNA"/>
</dbReference>
<evidence type="ECO:0000313" key="3">
    <source>
        <dbReference type="Proteomes" id="UP001165367"/>
    </source>
</evidence>
<accession>A0ABS9KX91</accession>
<evidence type="ECO:0000313" key="2">
    <source>
        <dbReference type="EMBL" id="MCG2616936.1"/>
    </source>
</evidence>
<gene>
    <name evidence="2" type="ORF">LZZ85_21745</name>
</gene>
<name>A0ABS9KX91_9BACT</name>
<keyword evidence="1" id="KW-0812">Transmembrane</keyword>
<proteinExistence type="predicted"/>
<sequence length="176" mass="19625">MNRVEISISKRKMIISLMGCLAFVLAGFLFVLQPSTFAGKTVVRSGSMIMIVGVLSILFFGLCGYFIAKKLFTKTPGLIIDDRGIADQSSGIQSGFIPWHDIKEISTFKIFKQQFVTVLLKDPQKYIDAESNPAKKKVMQANLRSAGTPYCISTNTLNIKFKALHALLTERLQRSR</sequence>
<comment type="caution">
    <text evidence="2">The sequence shown here is derived from an EMBL/GenBank/DDBJ whole genome shotgun (WGS) entry which is preliminary data.</text>
</comment>
<keyword evidence="1" id="KW-1133">Transmembrane helix</keyword>
<feature type="transmembrane region" description="Helical" evidence="1">
    <location>
        <begin position="48"/>
        <end position="68"/>
    </location>
</feature>
<protein>
    <submittedName>
        <fullName evidence="2">Uncharacterized protein</fullName>
    </submittedName>
</protein>
<dbReference type="RefSeq" id="WP_237875473.1">
    <property type="nucleotide sequence ID" value="NZ_JAKLTR010000016.1"/>
</dbReference>